<keyword evidence="2" id="KW-0067">ATP-binding</keyword>
<dbReference type="PROSITE" id="PS51688">
    <property type="entry name" value="ICA"/>
    <property type="match status" value="1"/>
</dbReference>
<feature type="transmembrane region" description="Helical" evidence="5">
    <location>
        <begin position="1185"/>
        <end position="1211"/>
    </location>
</feature>
<feature type="transmembrane region" description="Helical" evidence="5">
    <location>
        <begin position="1327"/>
        <end position="1345"/>
    </location>
</feature>
<evidence type="ECO:0000256" key="3">
    <source>
        <dbReference type="SAM" id="Coils"/>
    </source>
</evidence>
<dbReference type="PANTHER" id="PTHR14074:SF16">
    <property type="entry name" value="ANTIVIRAL INNATE IMMUNE RESPONSE RECEPTOR RIG-I"/>
    <property type="match status" value="1"/>
</dbReference>
<organism evidence="10">
    <name type="scientific">Chlorella variabilis</name>
    <name type="common">Green alga</name>
    <dbReference type="NCBI Taxonomy" id="554065"/>
    <lineage>
        <taxon>Eukaryota</taxon>
        <taxon>Viridiplantae</taxon>
        <taxon>Chlorophyta</taxon>
        <taxon>core chlorophytes</taxon>
        <taxon>Trebouxiophyceae</taxon>
        <taxon>Chlorellales</taxon>
        <taxon>Chlorellaceae</taxon>
        <taxon>Chlorella clade</taxon>
        <taxon>Chlorella</taxon>
    </lineage>
</organism>
<evidence type="ECO:0000313" key="9">
    <source>
        <dbReference type="EMBL" id="EFN54011.1"/>
    </source>
</evidence>
<keyword evidence="1" id="KW-0547">Nucleotide-binding</keyword>
<dbReference type="Pfam" id="PF00271">
    <property type="entry name" value="Helicase_C"/>
    <property type="match status" value="1"/>
</dbReference>
<name>E1ZJL7_CHLVA</name>
<dbReference type="InterPro" id="IPR001650">
    <property type="entry name" value="Helicase_C-like"/>
</dbReference>
<dbReference type="PROSITE" id="PS51194">
    <property type="entry name" value="HELICASE_CTER"/>
    <property type="match status" value="1"/>
</dbReference>
<dbReference type="InterPro" id="IPR027417">
    <property type="entry name" value="P-loop_NTPase"/>
</dbReference>
<keyword evidence="5" id="KW-1133">Transmembrane helix</keyword>
<dbReference type="InterPro" id="IPR014001">
    <property type="entry name" value="Helicase_ATP-bd"/>
</dbReference>
<dbReference type="InterPro" id="IPR025662">
    <property type="entry name" value="Sigma_54_int_dom_ATP-bd_1"/>
</dbReference>
<protein>
    <submittedName>
        <fullName evidence="9">Uncharacterized protein</fullName>
    </submittedName>
</protein>
<sequence length="1346" mass="143505">MPPAVTYGDDAFGGRENFLPLQRDAIAIIGKRSKKFRRRLNHSETHRITGYEVKPVVPAAAPPKPLPVTAIDVARGGTATLRTQQPHQFSGAKQLVTLAGLSAELDGFYAVEGADQKKDRHKLTIKLPATAGAVVADFLQQVQEQQQQQQMQQDQEEVEQQEQDLFTVREEYVLDSEYVLYHFVLTGEAEEMPAAPQQQQQQQQQQVVTAGVPALAAELPPGVFEHMPLVEGGGLAGMNGHWHYEDLFGGQGGLGGGLPGASLLLTQAGHGAGAGPALSSHAQAAGPAGSQQGQQGQQQQQDQAGGAAMHLPGSPAASTSGERHSVPQPWPPPAAAPGEHAQAEGHYSLLTVGGQQPVAGRGEYAGKALVVQGDAQVLGDMTVRGLPVVSDASMKEGVRAFEQGEKAVAIAAEITTYLYRYKGTDAQRLGVVAQQVRAVLEQHGATDMNLVRQDPQGALSVDYGGLQVLLPAAVQQLLADRQELKKAQSTMQLTVLGQMQELAEAVKVLQLAAVASSCSSSETAAAASTASSSASGSSAMLAGMAGEEDQDEASLAFLMDGGDVEMESSVGEAEEAWAQDDSSSPPSNDFAALTDEQATDFLMQRLAEQPGARKLYMNLVSKLSRGALWKVYEQMLRAAPELTAAGDRLRSLGGAFIKQAKRRISEEELRRKAAGVGPAPQALRGYQQRAVTLAATGRNMIVVGDTGSGKTVIAVARAVDMTLADPSARTVFLAPTVQLVQQQTAVFLSYPSFSSGALRATGRTSDNPVAPRDWQRLLEDNHVVVMTPQLFLNMLNAGAAHFHQISLLVVDECHHAQADHPVNKVMRHNRSSARTTQVLGLTASPASRDSLDATLQALHQLELNLDAQLYVVDESDEELRAAVPEVQGEEVLVDLAPLDDGLGRRLGAFVVTAVQELTLGLGLSGEEGERPAAVVEEAAAARHDATCALLLVRAAVAALALAADVGFEAAVRYLSQEYYRVAAMLVEAMRRGGGMPLSTALLQRLAQEVEAADVLTGACSAGPGLLSRHPKFEALRDFLLEYRGADTFHGIVFCRTREAVRSLARLISDTPDLQFVEASRALLVYRFMGHGNRRGAGSGGGGGGMTSKEQRAAMEAFRQPGCRLLVSTSAGEEGIDVPRCEFVVRYSAAQTGRERVQSAGRARKLGSRFVEIVERSPPELQAAELLATISLAAIAAAIGTTVVTGATLLVFSSVSGVASSVQSVESRLAVVEQGQRRFESATGAQLQQMEQGQRRFESATGAQLQQMEKGQLRFERATGAQLQQMEEGQRRFESATGAKLQQMEQDQQRFDSATEAKLQELEQNQRLIVVLILLSFVVALLMNLLG</sequence>
<evidence type="ECO:0000256" key="4">
    <source>
        <dbReference type="SAM" id="MobiDB-lite"/>
    </source>
</evidence>
<dbReference type="GO" id="GO:0005737">
    <property type="term" value="C:cytoplasm"/>
    <property type="evidence" value="ECO:0007669"/>
    <property type="project" value="TreeGrafter"/>
</dbReference>
<dbReference type="Proteomes" id="UP000008141">
    <property type="component" value="Unassembled WGS sequence"/>
</dbReference>
<dbReference type="InterPro" id="IPR051363">
    <property type="entry name" value="RLR_Helicase"/>
</dbReference>
<feature type="coiled-coil region" evidence="3">
    <location>
        <begin position="139"/>
        <end position="171"/>
    </location>
</feature>
<feature type="region of interest" description="Disordered" evidence="4">
    <location>
        <begin position="270"/>
        <end position="341"/>
    </location>
</feature>
<accession>E1ZJL7</accession>
<evidence type="ECO:0000259" key="7">
    <source>
        <dbReference type="PROSITE" id="PS51194"/>
    </source>
</evidence>
<keyword evidence="5" id="KW-0812">Transmembrane</keyword>
<feature type="region of interest" description="Disordered" evidence="4">
    <location>
        <begin position="568"/>
        <end position="591"/>
    </location>
</feature>
<dbReference type="PANTHER" id="PTHR14074">
    <property type="entry name" value="HELICASE WITH DEATH DOMAIN-RELATED"/>
    <property type="match status" value="1"/>
</dbReference>
<dbReference type="InterPro" id="IPR030392">
    <property type="entry name" value="S74_ICA"/>
</dbReference>
<feature type="domain" description="Helicase C-terminal" evidence="7">
    <location>
        <begin position="1034"/>
        <end position="1209"/>
    </location>
</feature>
<dbReference type="PROSITE" id="PS51192">
    <property type="entry name" value="HELICASE_ATP_BIND_1"/>
    <property type="match status" value="1"/>
</dbReference>
<dbReference type="InParanoid" id="E1ZJL7"/>
<dbReference type="SMART" id="SM00487">
    <property type="entry name" value="DEXDc"/>
    <property type="match status" value="1"/>
</dbReference>
<dbReference type="RefSeq" id="XP_005846113.1">
    <property type="nucleotide sequence ID" value="XM_005846051.1"/>
</dbReference>
<dbReference type="GO" id="GO:0003676">
    <property type="term" value="F:nucleic acid binding"/>
    <property type="evidence" value="ECO:0007669"/>
    <property type="project" value="InterPro"/>
</dbReference>
<dbReference type="GO" id="GO:0005524">
    <property type="term" value="F:ATP binding"/>
    <property type="evidence" value="ECO:0007669"/>
    <property type="project" value="UniProtKB-KW"/>
</dbReference>
<dbReference type="PROSITE" id="PS00675">
    <property type="entry name" value="SIGMA54_INTERACT_1"/>
    <property type="match status" value="1"/>
</dbReference>
<feature type="compositionally biased region" description="Acidic residues" evidence="4">
    <location>
        <begin position="568"/>
        <end position="578"/>
    </location>
</feature>
<dbReference type="Pfam" id="PF00270">
    <property type="entry name" value="DEAD"/>
    <property type="match status" value="1"/>
</dbReference>
<dbReference type="Pfam" id="PF13884">
    <property type="entry name" value="Peptidase_S74"/>
    <property type="match status" value="1"/>
</dbReference>
<keyword evidence="5" id="KW-0472">Membrane</keyword>
<dbReference type="eggNOG" id="KOG0354">
    <property type="taxonomic scope" value="Eukaryota"/>
</dbReference>
<dbReference type="STRING" id="554065.E1ZJL7"/>
<dbReference type="SMART" id="SM00490">
    <property type="entry name" value="HELICc"/>
    <property type="match status" value="1"/>
</dbReference>
<evidence type="ECO:0000256" key="5">
    <source>
        <dbReference type="SAM" id="Phobius"/>
    </source>
</evidence>
<reference evidence="9 10" key="1">
    <citation type="journal article" date="2010" name="Plant Cell">
        <title>The Chlorella variabilis NC64A genome reveals adaptation to photosymbiosis, coevolution with viruses, and cryptic sex.</title>
        <authorList>
            <person name="Blanc G."/>
            <person name="Duncan G."/>
            <person name="Agarkova I."/>
            <person name="Borodovsky M."/>
            <person name="Gurnon J."/>
            <person name="Kuo A."/>
            <person name="Lindquist E."/>
            <person name="Lucas S."/>
            <person name="Pangilinan J."/>
            <person name="Polle J."/>
            <person name="Salamov A."/>
            <person name="Terry A."/>
            <person name="Yamada T."/>
            <person name="Dunigan D.D."/>
            <person name="Grigoriev I.V."/>
            <person name="Claverie J.M."/>
            <person name="Van Etten J.L."/>
        </authorList>
    </citation>
    <scope>NUCLEOTIDE SEQUENCE [LARGE SCALE GENOMIC DNA]</scope>
    <source>
        <strain evidence="9 10">NC64A</strain>
    </source>
</reference>
<feature type="compositionally biased region" description="Low complexity" evidence="4">
    <location>
        <begin position="282"/>
        <end position="308"/>
    </location>
</feature>
<evidence type="ECO:0000259" key="8">
    <source>
        <dbReference type="PROSITE" id="PS51688"/>
    </source>
</evidence>
<keyword evidence="10" id="KW-1185">Reference proteome</keyword>
<evidence type="ECO:0000313" key="10">
    <source>
        <dbReference type="Proteomes" id="UP000008141"/>
    </source>
</evidence>
<feature type="domain" description="Helicase ATP-binding" evidence="6">
    <location>
        <begin position="691"/>
        <end position="863"/>
    </location>
</feature>
<evidence type="ECO:0000256" key="1">
    <source>
        <dbReference type="ARBA" id="ARBA00022741"/>
    </source>
</evidence>
<dbReference type="SUPFAM" id="SSF52540">
    <property type="entry name" value="P-loop containing nucleoside triphosphate hydrolases"/>
    <property type="match status" value="1"/>
</dbReference>
<dbReference type="GeneID" id="17353319"/>
<dbReference type="Gene3D" id="3.40.50.300">
    <property type="entry name" value="P-loop containing nucleotide triphosphate hydrolases"/>
    <property type="match status" value="2"/>
</dbReference>
<dbReference type="InterPro" id="IPR011545">
    <property type="entry name" value="DEAD/DEAH_box_helicase_dom"/>
</dbReference>
<dbReference type="EMBL" id="GL433849">
    <property type="protein sequence ID" value="EFN54011.1"/>
    <property type="molecule type" value="Genomic_DNA"/>
</dbReference>
<proteinExistence type="predicted"/>
<evidence type="ECO:0000259" key="6">
    <source>
        <dbReference type="PROSITE" id="PS51192"/>
    </source>
</evidence>
<gene>
    <name evidence="9" type="ORF">CHLNCDRAFT_58365</name>
</gene>
<keyword evidence="3" id="KW-0175">Coiled coil</keyword>
<evidence type="ECO:0000256" key="2">
    <source>
        <dbReference type="ARBA" id="ARBA00022840"/>
    </source>
</evidence>
<dbReference type="KEGG" id="cvr:CHLNCDRAFT_58365"/>
<dbReference type="OrthoDB" id="515361at2759"/>
<feature type="domain" description="Peptidase S74" evidence="8">
    <location>
        <begin position="390"/>
        <end position="488"/>
    </location>
</feature>